<comment type="caution">
    <text evidence="1">The sequence shown here is derived from an EMBL/GenBank/DDBJ whole genome shotgun (WGS) entry which is preliminary data.</text>
</comment>
<gene>
    <name evidence="1" type="ORF">CDAR_474581</name>
</gene>
<proteinExistence type="predicted"/>
<name>A0AAV4PLT3_9ARAC</name>
<evidence type="ECO:0000313" key="2">
    <source>
        <dbReference type="Proteomes" id="UP001054837"/>
    </source>
</evidence>
<evidence type="ECO:0000313" key="1">
    <source>
        <dbReference type="EMBL" id="GIX97594.1"/>
    </source>
</evidence>
<sequence length="102" mass="11831">MSFKEIITSLLSNNLRLIFGECRTSNTLLRDPSLTLFRERGFCSSQNGVLIERQKRNTPYRPVCGSQCILQNYRSSIVRRLKTGILTFDEEKQESEVTERVL</sequence>
<protein>
    <submittedName>
        <fullName evidence="1">Uncharacterized protein</fullName>
    </submittedName>
</protein>
<dbReference type="Proteomes" id="UP001054837">
    <property type="component" value="Unassembled WGS sequence"/>
</dbReference>
<keyword evidence="2" id="KW-1185">Reference proteome</keyword>
<dbReference type="AlphaFoldDB" id="A0AAV4PLT3"/>
<reference evidence="1 2" key="1">
    <citation type="submission" date="2021-06" db="EMBL/GenBank/DDBJ databases">
        <title>Caerostris darwini draft genome.</title>
        <authorList>
            <person name="Kono N."/>
            <person name="Arakawa K."/>
        </authorList>
    </citation>
    <scope>NUCLEOTIDE SEQUENCE [LARGE SCALE GENOMIC DNA]</scope>
</reference>
<accession>A0AAV4PLT3</accession>
<dbReference type="EMBL" id="BPLQ01003050">
    <property type="protein sequence ID" value="GIX97594.1"/>
    <property type="molecule type" value="Genomic_DNA"/>
</dbReference>
<organism evidence="1 2">
    <name type="scientific">Caerostris darwini</name>
    <dbReference type="NCBI Taxonomy" id="1538125"/>
    <lineage>
        <taxon>Eukaryota</taxon>
        <taxon>Metazoa</taxon>
        <taxon>Ecdysozoa</taxon>
        <taxon>Arthropoda</taxon>
        <taxon>Chelicerata</taxon>
        <taxon>Arachnida</taxon>
        <taxon>Araneae</taxon>
        <taxon>Araneomorphae</taxon>
        <taxon>Entelegynae</taxon>
        <taxon>Araneoidea</taxon>
        <taxon>Araneidae</taxon>
        <taxon>Caerostris</taxon>
    </lineage>
</organism>